<evidence type="ECO:0000256" key="11">
    <source>
        <dbReference type="ARBA" id="ARBA00023264"/>
    </source>
</evidence>
<evidence type="ECO:0000256" key="5">
    <source>
        <dbReference type="ARBA" id="ARBA00022679"/>
    </source>
</evidence>
<feature type="transmembrane region" description="Helical" evidence="13">
    <location>
        <begin position="343"/>
        <end position="363"/>
    </location>
</feature>
<evidence type="ECO:0000256" key="10">
    <source>
        <dbReference type="ARBA" id="ARBA00023209"/>
    </source>
</evidence>
<protein>
    <recommendedName>
        <fullName evidence="3">Glycerophosphocholine acyltransferase 1</fullName>
    </recommendedName>
</protein>
<keyword evidence="6 13" id="KW-0812">Transmembrane</keyword>
<keyword evidence="11" id="KW-1208">Phospholipid metabolism</keyword>
<dbReference type="Pfam" id="PF10998">
    <property type="entry name" value="DUF2838"/>
    <property type="match status" value="1"/>
</dbReference>
<dbReference type="PANTHER" id="PTHR31201:SF1">
    <property type="entry name" value="GLYCEROPHOSPHOCHOLINE ACYLTRANSFERASE 1"/>
    <property type="match status" value="1"/>
</dbReference>
<evidence type="ECO:0000256" key="8">
    <source>
        <dbReference type="ARBA" id="ARBA00023098"/>
    </source>
</evidence>
<accession>A0A1G4JS39</accession>
<dbReference type="Proteomes" id="UP000190274">
    <property type="component" value="Chromosome G"/>
</dbReference>
<proteinExistence type="inferred from homology"/>
<dbReference type="AlphaFoldDB" id="A0A1G4JS39"/>
<dbReference type="GO" id="GO:0090640">
    <property type="term" value="P:phosphatidylcholine biosynthesis from sn-glycero-3-phosphocholine"/>
    <property type="evidence" value="ECO:0007669"/>
    <property type="project" value="EnsemblFungi"/>
</dbReference>
<dbReference type="PANTHER" id="PTHR31201">
    <property type="entry name" value="OS01G0585100 PROTEIN"/>
    <property type="match status" value="1"/>
</dbReference>
<feature type="transmembrane region" description="Helical" evidence="13">
    <location>
        <begin position="315"/>
        <end position="337"/>
    </location>
</feature>
<feature type="transmembrane region" description="Helical" evidence="13">
    <location>
        <begin position="106"/>
        <end position="123"/>
    </location>
</feature>
<organism evidence="14 15">
    <name type="scientific">Lachancea dasiensis</name>
    <dbReference type="NCBI Taxonomy" id="1072105"/>
    <lineage>
        <taxon>Eukaryota</taxon>
        <taxon>Fungi</taxon>
        <taxon>Dikarya</taxon>
        <taxon>Ascomycota</taxon>
        <taxon>Saccharomycotina</taxon>
        <taxon>Saccharomycetes</taxon>
        <taxon>Saccharomycetales</taxon>
        <taxon>Saccharomycetaceae</taxon>
        <taxon>Lachancea</taxon>
    </lineage>
</organism>
<keyword evidence="12" id="KW-0012">Acyltransferase</keyword>
<feature type="transmembrane region" description="Helical" evidence="13">
    <location>
        <begin position="155"/>
        <end position="175"/>
    </location>
</feature>
<evidence type="ECO:0000256" key="7">
    <source>
        <dbReference type="ARBA" id="ARBA00022989"/>
    </source>
</evidence>
<evidence type="ECO:0000256" key="6">
    <source>
        <dbReference type="ARBA" id="ARBA00022692"/>
    </source>
</evidence>
<evidence type="ECO:0000256" key="12">
    <source>
        <dbReference type="ARBA" id="ARBA00023315"/>
    </source>
</evidence>
<dbReference type="GO" id="GO:0036151">
    <property type="term" value="P:phosphatidylcholine acyl-chain remodeling"/>
    <property type="evidence" value="ECO:0007669"/>
    <property type="project" value="EnsemblFungi"/>
</dbReference>
<comment type="similarity">
    <text evidence="2">Belongs to the GPC1 family.</text>
</comment>
<keyword evidence="5" id="KW-0808">Transferase</keyword>
<name>A0A1G4JS39_9SACH</name>
<evidence type="ECO:0000256" key="4">
    <source>
        <dbReference type="ARBA" id="ARBA00022516"/>
    </source>
</evidence>
<gene>
    <name evidence="14" type="ORF">LADA_0G04214G</name>
</gene>
<keyword evidence="15" id="KW-1185">Reference proteome</keyword>
<evidence type="ECO:0000256" key="9">
    <source>
        <dbReference type="ARBA" id="ARBA00023136"/>
    </source>
</evidence>
<dbReference type="InterPro" id="IPR021261">
    <property type="entry name" value="GPCAT"/>
</dbReference>
<evidence type="ECO:0000313" key="14">
    <source>
        <dbReference type="EMBL" id="SCU93648.1"/>
    </source>
</evidence>
<sequence length="393" mass="46597">MTDSFELDSDESKGTSRISLASWVELLDPVSSTAQSYYLPRRYFSNATQKLKITKPRQKLARLKTTAQDLTPQIEEFKKRALGRLQALDKPLETLFFHNSSNLEKWFYPFTLFNIFAIGFIIGKYPEWFHVYYTAMLVLLMPVRYYTYYKTNSHYYMADLCYYVNLMCLLFIWVLPQSVHLYQTCFAFTFGTLCFAVITWRNSLVIHSVDKITSCFIHIMPPLTMYTIRYGIDEHLKIKRFPAASVLASEKWNLKYNIFWTSIYYLVWQSAYHYFITLRQSSKIKSGQRVTSFEYLTTHQFKNFWAVKLPDPWPMVCYILIQYCYQLGTMILCGIWFHHQKAAGAFLIFIYLCAARNGATYYIDHYGKKFEKEVTKLRMEVEDLQHQLDQKTS</sequence>
<dbReference type="EMBL" id="LT598457">
    <property type="protein sequence ID" value="SCU93648.1"/>
    <property type="molecule type" value="Genomic_DNA"/>
</dbReference>
<keyword evidence="9 13" id="KW-0472">Membrane</keyword>
<keyword evidence="7 13" id="KW-1133">Transmembrane helix</keyword>
<feature type="transmembrane region" description="Helical" evidence="13">
    <location>
        <begin position="129"/>
        <end position="148"/>
    </location>
</feature>
<feature type="transmembrane region" description="Helical" evidence="13">
    <location>
        <begin position="181"/>
        <end position="200"/>
    </location>
</feature>
<evidence type="ECO:0000313" key="15">
    <source>
        <dbReference type="Proteomes" id="UP000190274"/>
    </source>
</evidence>
<reference evidence="15" key="1">
    <citation type="submission" date="2016-03" db="EMBL/GenBank/DDBJ databases">
        <authorList>
            <person name="Devillers H."/>
        </authorList>
    </citation>
    <scope>NUCLEOTIDE SEQUENCE [LARGE SCALE GENOMIC DNA]</scope>
</reference>
<comment type="subcellular location">
    <subcellularLocation>
        <location evidence="1">Membrane</location>
        <topology evidence="1">Multi-pass membrane protein</topology>
    </subcellularLocation>
</comment>
<keyword evidence="10" id="KW-0594">Phospholipid biosynthesis</keyword>
<feature type="transmembrane region" description="Helical" evidence="13">
    <location>
        <begin position="258"/>
        <end position="276"/>
    </location>
</feature>
<evidence type="ECO:0000256" key="2">
    <source>
        <dbReference type="ARBA" id="ARBA00006675"/>
    </source>
</evidence>
<evidence type="ECO:0000256" key="13">
    <source>
        <dbReference type="SAM" id="Phobius"/>
    </source>
</evidence>
<dbReference type="GO" id="GO:0016020">
    <property type="term" value="C:membrane"/>
    <property type="evidence" value="ECO:0007669"/>
    <property type="project" value="UniProtKB-SubCell"/>
</dbReference>
<dbReference type="GO" id="GO:0106158">
    <property type="term" value="F:glycero-3-phosphocholine acyltransferase activity"/>
    <property type="evidence" value="ECO:0007669"/>
    <property type="project" value="EnsemblFungi"/>
</dbReference>
<evidence type="ECO:0000256" key="1">
    <source>
        <dbReference type="ARBA" id="ARBA00004141"/>
    </source>
</evidence>
<dbReference type="OrthoDB" id="406287at2759"/>
<keyword evidence="4" id="KW-0444">Lipid biosynthesis</keyword>
<dbReference type="STRING" id="1266660.A0A1G4JS39"/>
<keyword evidence="8" id="KW-0443">Lipid metabolism</keyword>
<evidence type="ECO:0000256" key="3">
    <source>
        <dbReference type="ARBA" id="ARBA00019082"/>
    </source>
</evidence>